<evidence type="ECO:0000256" key="3">
    <source>
        <dbReference type="ARBA" id="ARBA00022840"/>
    </source>
</evidence>
<organism evidence="8 10">
    <name type="scientific">Leptospira perolatii</name>
    <dbReference type="NCBI Taxonomy" id="2023191"/>
    <lineage>
        <taxon>Bacteria</taxon>
        <taxon>Pseudomonadati</taxon>
        <taxon>Spirochaetota</taxon>
        <taxon>Spirochaetia</taxon>
        <taxon>Leptospirales</taxon>
        <taxon>Leptospiraceae</taxon>
        <taxon>Leptospira</taxon>
    </lineage>
</organism>
<evidence type="ECO:0000259" key="6">
    <source>
        <dbReference type="PROSITE" id="PS50893"/>
    </source>
</evidence>
<dbReference type="AlphaFoldDB" id="A0A2M9ZK75"/>
<dbReference type="PROSITE" id="PS50893">
    <property type="entry name" value="ABC_TRANSPORTER_2"/>
    <property type="match status" value="1"/>
</dbReference>
<evidence type="ECO:0000313" key="9">
    <source>
        <dbReference type="Proteomes" id="UP000231962"/>
    </source>
</evidence>
<name>A0A2M9ZK75_9LEPT</name>
<reference evidence="9 10" key="1">
    <citation type="submission" date="2017-07" db="EMBL/GenBank/DDBJ databases">
        <title>Leptospira spp. isolated from tropical soils.</title>
        <authorList>
            <person name="Thibeaux R."/>
            <person name="Iraola G."/>
            <person name="Ferres I."/>
            <person name="Bierque E."/>
            <person name="Girault D."/>
            <person name="Soupe-Gilbert M.-E."/>
            <person name="Picardeau M."/>
            <person name="Goarant C."/>
        </authorList>
    </citation>
    <scope>NUCLEOTIDE SEQUENCE [LARGE SCALE GENOMIC DNA]</scope>
    <source>
        <strain evidence="8 10">FH1-B-B1</strain>
        <strain evidence="7 9">FH1-B-C1</strain>
    </source>
</reference>
<dbReference type="Proteomes" id="UP000231962">
    <property type="component" value="Unassembled WGS sequence"/>
</dbReference>
<dbReference type="CDD" id="cd03214">
    <property type="entry name" value="ABC_Iron-Siderophores_B12_Hemin"/>
    <property type="match status" value="1"/>
</dbReference>
<dbReference type="Gene3D" id="3.40.50.300">
    <property type="entry name" value="P-loop containing nucleotide triphosphate hydrolases"/>
    <property type="match status" value="1"/>
</dbReference>
<evidence type="ECO:0000256" key="5">
    <source>
        <dbReference type="ARBA" id="ARBA00037066"/>
    </source>
</evidence>
<dbReference type="RefSeq" id="WP_100714141.1">
    <property type="nucleotide sequence ID" value="NZ_NPDY01000010.1"/>
</dbReference>
<gene>
    <name evidence="7" type="ORF">CH360_11240</name>
    <name evidence="8" type="ORF">CH373_13675</name>
</gene>
<dbReference type="SMART" id="SM00382">
    <property type="entry name" value="AAA"/>
    <property type="match status" value="1"/>
</dbReference>
<accession>A0A2M9ZK75</accession>
<dbReference type="Pfam" id="PF00005">
    <property type="entry name" value="ABC_tran"/>
    <property type="match status" value="1"/>
</dbReference>
<evidence type="ECO:0000256" key="4">
    <source>
        <dbReference type="ARBA" id="ARBA00022967"/>
    </source>
</evidence>
<evidence type="ECO:0000256" key="2">
    <source>
        <dbReference type="ARBA" id="ARBA00022741"/>
    </source>
</evidence>
<sequence length="281" mass="31076">MALVASNITYESNGRKILDNISLSLIPGELLALLGPNGSGKSTLLKILCGGLKPTKGSVILDGTSIHKIQPEELSSRRSVFSQESTLGFPYLVEEVVRLGRSSPSLLLPKAREDAVVEWALDQTEIDSKLRHLPFPSISGGEKQRSHFARILVQDADFPFVEKYVFLDEPGANLDPNRQHSVLELAVDLSRRGRGVLIVLHDLNLALRYANRVIVLKSGNLSADGIPEQVLDEEFIRSHFELETLKVPFPGGIGSYLIQLGTYKKNLNREESIFLNQGKLR</sequence>
<keyword evidence="3" id="KW-0067">ATP-binding</keyword>
<evidence type="ECO:0000313" key="8">
    <source>
        <dbReference type="EMBL" id="PJZ72462.1"/>
    </source>
</evidence>
<dbReference type="PANTHER" id="PTHR42794:SF1">
    <property type="entry name" value="HEMIN IMPORT ATP-BINDING PROTEIN HMUV"/>
    <property type="match status" value="1"/>
</dbReference>
<protein>
    <submittedName>
        <fullName evidence="8">ABC transporter</fullName>
    </submittedName>
</protein>
<dbReference type="InterPro" id="IPR003439">
    <property type="entry name" value="ABC_transporter-like_ATP-bd"/>
</dbReference>
<evidence type="ECO:0000313" key="10">
    <source>
        <dbReference type="Proteomes" id="UP000231990"/>
    </source>
</evidence>
<dbReference type="SUPFAM" id="SSF52540">
    <property type="entry name" value="P-loop containing nucleoside triphosphate hydrolases"/>
    <property type="match status" value="1"/>
</dbReference>
<proteinExistence type="predicted"/>
<dbReference type="Proteomes" id="UP000231990">
    <property type="component" value="Unassembled WGS sequence"/>
</dbReference>
<keyword evidence="1" id="KW-0813">Transport</keyword>
<dbReference type="InterPro" id="IPR027417">
    <property type="entry name" value="P-loop_NTPase"/>
</dbReference>
<comment type="caution">
    <text evidence="8">The sequence shown here is derived from an EMBL/GenBank/DDBJ whole genome shotgun (WGS) entry which is preliminary data.</text>
</comment>
<feature type="domain" description="ABC transporter" evidence="6">
    <location>
        <begin position="3"/>
        <end position="243"/>
    </location>
</feature>
<dbReference type="GO" id="GO:0016887">
    <property type="term" value="F:ATP hydrolysis activity"/>
    <property type="evidence" value="ECO:0007669"/>
    <property type="project" value="InterPro"/>
</dbReference>
<dbReference type="GO" id="GO:0005524">
    <property type="term" value="F:ATP binding"/>
    <property type="evidence" value="ECO:0007669"/>
    <property type="project" value="UniProtKB-KW"/>
</dbReference>
<keyword evidence="2" id="KW-0547">Nucleotide-binding</keyword>
<evidence type="ECO:0000256" key="1">
    <source>
        <dbReference type="ARBA" id="ARBA00022448"/>
    </source>
</evidence>
<dbReference type="EMBL" id="NPDY01000010">
    <property type="protein sequence ID" value="PJZ69327.1"/>
    <property type="molecule type" value="Genomic_DNA"/>
</dbReference>
<dbReference type="OrthoDB" id="9799337at2"/>
<dbReference type="PANTHER" id="PTHR42794">
    <property type="entry name" value="HEMIN IMPORT ATP-BINDING PROTEIN HMUV"/>
    <property type="match status" value="1"/>
</dbReference>
<dbReference type="EMBL" id="NPDZ01000009">
    <property type="protein sequence ID" value="PJZ72462.1"/>
    <property type="molecule type" value="Genomic_DNA"/>
</dbReference>
<evidence type="ECO:0000313" key="7">
    <source>
        <dbReference type="EMBL" id="PJZ69327.1"/>
    </source>
</evidence>
<comment type="function">
    <text evidence="5">Part of the ABC transporter complex HmuTUV involved in hemin import. Responsible for energy coupling to the transport system.</text>
</comment>
<dbReference type="InterPro" id="IPR003593">
    <property type="entry name" value="AAA+_ATPase"/>
</dbReference>
<keyword evidence="4" id="KW-1278">Translocase</keyword>
<keyword evidence="9" id="KW-1185">Reference proteome</keyword>